<dbReference type="CDD" id="cd02144">
    <property type="entry name" value="iodotyrosine_dehalogenase"/>
    <property type="match status" value="1"/>
</dbReference>
<organism evidence="5 6">
    <name type="scientific">Pleionea litopenaei</name>
    <dbReference type="NCBI Taxonomy" id="3070815"/>
    <lineage>
        <taxon>Bacteria</taxon>
        <taxon>Pseudomonadati</taxon>
        <taxon>Pseudomonadota</taxon>
        <taxon>Gammaproteobacteria</taxon>
        <taxon>Oceanospirillales</taxon>
        <taxon>Pleioneaceae</taxon>
        <taxon>Pleionea</taxon>
    </lineage>
</organism>
<keyword evidence="1" id="KW-0285">Flavoprotein</keyword>
<dbReference type="SUPFAM" id="SSF55469">
    <property type="entry name" value="FMN-dependent nitroreductase-like"/>
    <property type="match status" value="1"/>
</dbReference>
<sequence>MKEHDSIPLSDYIEYSDDEMLTRSVDFYEEVKRRHTIREFSNKPVSRELIENCIRAAGTAPSGANHQPWFFCAINNVKIKRQIREEAEREEVAFYNEKRAGEEWLQALKPLGTDADKPFLEIAPWLIAIFAQRTGGITGNSKTKNYYVSESVGIATGILIQALHHSGLVTLTHTQTDEVFE</sequence>
<reference evidence="5 6" key="1">
    <citation type="submission" date="2023-08" db="EMBL/GenBank/DDBJ databases">
        <title>Pleionea litopenaei sp. nov., isolated from stomach of juvenile Litopenaeus vannamei.</title>
        <authorList>
            <person name="Rho A.M."/>
            <person name="Hwang C.Y."/>
        </authorList>
    </citation>
    <scope>NUCLEOTIDE SEQUENCE [LARGE SCALE GENOMIC DNA]</scope>
    <source>
        <strain evidence="5 6">HL-JVS1</strain>
    </source>
</reference>
<dbReference type="PANTHER" id="PTHR23026">
    <property type="entry name" value="NADPH NITROREDUCTASE"/>
    <property type="match status" value="1"/>
</dbReference>
<evidence type="ECO:0000256" key="2">
    <source>
        <dbReference type="ARBA" id="ARBA00022643"/>
    </source>
</evidence>
<protein>
    <submittedName>
        <fullName evidence="5">Nitroreductase family protein</fullName>
    </submittedName>
</protein>
<dbReference type="EMBL" id="CP133548">
    <property type="protein sequence ID" value="WMS87822.1"/>
    <property type="molecule type" value="Genomic_DNA"/>
</dbReference>
<dbReference type="InterPro" id="IPR000415">
    <property type="entry name" value="Nitroreductase-like"/>
</dbReference>
<dbReference type="GO" id="GO:0016491">
    <property type="term" value="F:oxidoreductase activity"/>
    <property type="evidence" value="ECO:0007669"/>
    <property type="project" value="UniProtKB-KW"/>
</dbReference>
<dbReference type="Gene3D" id="3.40.109.10">
    <property type="entry name" value="NADH Oxidase"/>
    <property type="match status" value="1"/>
</dbReference>
<dbReference type="PANTHER" id="PTHR23026:SF90">
    <property type="entry name" value="IODOTYROSINE DEIODINASE 1"/>
    <property type="match status" value="1"/>
</dbReference>
<proteinExistence type="predicted"/>
<name>A0AA51RUG8_9GAMM</name>
<evidence type="ECO:0000313" key="6">
    <source>
        <dbReference type="Proteomes" id="UP001239782"/>
    </source>
</evidence>
<keyword evidence="6" id="KW-1185">Reference proteome</keyword>
<keyword evidence="3" id="KW-0560">Oxidoreductase</keyword>
<dbReference type="Proteomes" id="UP001239782">
    <property type="component" value="Chromosome"/>
</dbReference>
<dbReference type="AlphaFoldDB" id="A0AA51RUG8"/>
<accession>A0AA51RUG8</accession>
<dbReference type="RefSeq" id="WP_309202980.1">
    <property type="nucleotide sequence ID" value="NZ_CP133548.1"/>
</dbReference>
<dbReference type="KEGG" id="plei:Q9312_02580"/>
<gene>
    <name evidence="5" type="ORF">Q9312_02580</name>
</gene>
<dbReference type="InterPro" id="IPR029479">
    <property type="entry name" value="Nitroreductase"/>
</dbReference>
<keyword evidence="2" id="KW-0288">FMN</keyword>
<evidence type="ECO:0000313" key="5">
    <source>
        <dbReference type="EMBL" id="WMS87822.1"/>
    </source>
</evidence>
<dbReference type="InterPro" id="IPR050627">
    <property type="entry name" value="Nitroreductase/BluB"/>
</dbReference>
<evidence type="ECO:0000256" key="3">
    <source>
        <dbReference type="ARBA" id="ARBA00023002"/>
    </source>
</evidence>
<evidence type="ECO:0000256" key="1">
    <source>
        <dbReference type="ARBA" id="ARBA00022630"/>
    </source>
</evidence>
<evidence type="ECO:0000259" key="4">
    <source>
        <dbReference type="Pfam" id="PF00881"/>
    </source>
</evidence>
<dbReference type="Pfam" id="PF00881">
    <property type="entry name" value="Nitroreductase"/>
    <property type="match status" value="1"/>
</dbReference>
<feature type="domain" description="Nitroreductase" evidence="4">
    <location>
        <begin position="31"/>
        <end position="176"/>
    </location>
</feature>